<proteinExistence type="predicted"/>
<dbReference type="EMBL" id="MN740701">
    <property type="protein sequence ID" value="QHU09004.1"/>
    <property type="molecule type" value="Genomic_DNA"/>
</dbReference>
<evidence type="ECO:0000313" key="2">
    <source>
        <dbReference type="EMBL" id="QHU09004.1"/>
    </source>
</evidence>
<feature type="compositionally biased region" description="Basic and acidic residues" evidence="1">
    <location>
        <begin position="91"/>
        <end position="102"/>
    </location>
</feature>
<reference evidence="2" key="1">
    <citation type="journal article" date="2020" name="Nature">
        <title>Giant virus diversity and host interactions through global metagenomics.</title>
        <authorList>
            <person name="Schulz F."/>
            <person name="Roux S."/>
            <person name="Paez-Espino D."/>
            <person name="Jungbluth S."/>
            <person name="Walsh D.A."/>
            <person name="Denef V.J."/>
            <person name="McMahon K.D."/>
            <person name="Konstantinidis K.T."/>
            <person name="Eloe-Fadrosh E.A."/>
            <person name="Kyrpides N.C."/>
            <person name="Woyke T."/>
        </authorList>
    </citation>
    <scope>NUCLEOTIDE SEQUENCE</scope>
    <source>
        <strain evidence="2">GVMAG-S-1064190-84</strain>
    </source>
</reference>
<sequence>MENELFEIKQLLLTILEENKMLRQKVEELSEKIEKPKSTKKVQNDREQCSGFTSKGTRCKNKCIEGDKCRMHSNQDPEQVVQPKPKKEKKKKIEPPTHTHLPCEEPEVYCELCETHGDIMDPTLPDRQFEIVPGKSWADDDDDNFFETS</sequence>
<feature type="compositionally biased region" description="Basic and acidic residues" evidence="1">
    <location>
        <begin position="30"/>
        <end position="48"/>
    </location>
</feature>
<protein>
    <submittedName>
        <fullName evidence="2">Uncharacterized protein</fullName>
    </submittedName>
</protein>
<name>A0A6C0JYZ8_9ZZZZ</name>
<feature type="region of interest" description="Disordered" evidence="1">
    <location>
        <begin position="30"/>
        <end position="55"/>
    </location>
</feature>
<dbReference type="AlphaFoldDB" id="A0A6C0JYZ8"/>
<accession>A0A6C0JYZ8</accession>
<feature type="region of interest" description="Disordered" evidence="1">
    <location>
        <begin position="70"/>
        <end position="102"/>
    </location>
</feature>
<evidence type="ECO:0000256" key="1">
    <source>
        <dbReference type="SAM" id="MobiDB-lite"/>
    </source>
</evidence>
<organism evidence="2">
    <name type="scientific">viral metagenome</name>
    <dbReference type="NCBI Taxonomy" id="1070528"/>
    <lineage>
        <taxon>unclassified sequences</taxon>
        <taxon>metagenomes</taxon>
        <taxon>organismal metagenomes</taxon>
    </lineage>
</organism>